<accession>A0A397UBC9</accession>
<name>A0A397UBC9_9GLOM</name>
<keyword evidence="2" id="KW-1185">Reference proteome</keyword>
<reference evidence="1 2" key="1">
    <citation type="submission" date="2018-06" db="EMBL/GenBank/DDBJ databases">
        <title>Comparative genomics reveals the genomic features of Rhizophagus irregularis, R. cerebriforme, R. diaphanum and Gigaspora rosea, and their symbiotic lifestyle signature.</title>
        <authorList>
            <person name="Morin E."/>
            <person name="San Clemente H."/>
            <person name="Chen E.C.H."/>
            <person name="De La Providencia I."/>
            <person name="Hainaut M."/>
            <person name="Kuo A."/>
            <person name="Kohler A."/>
            <person name="Murat C."/>
            <person name="Tang N."/>
            <person name="Roy S."/>
            <person name="Loubradou J."/>
            <person name="Henrissat B."/>
            <person name="Grigoriev I.V."/>
            <person name="Corradi N."/>
            <person name="Roux C."/>
            <person name="Martin F.M."/>
        </authorList>
    </citation>
    <scope>NUCLEOTIDE SEQUENCE [LARGE SCALE GENOMIC DNA]</scope>
    <source>
        <strain evidence="1 2">DAOM 194757</strain>
    </source>
</reference>
<evidence type="ECO:0000313" key="1">
    <source>
        <dbReference type="EMBL" id="RIB04456.1"/>
    </source>
</evidence>
<dbReference type="AlphaFoldDB" id="A0A397UBC9"/>
<dbReference type="EMBL" id="QKWP01002177">
    <property type="protein sequence ID" value="RIB04456.1"/>
    <property type="molecule type" value="Genomic_DNA"/>
</dbReference>
<dbReference type="OrthoDB" id="2343873at2759"/>
<gene>
    <name evidence="1" type="ORF">C2G38_2222344</name>
</gene>
<evidence type="ECO:0000313" key="2">
    <source>
        <dbReference type="Proteomes" id="UP000266673"/>
    </source>
</evidence>
<protein>
    <submittedName>
        <fullName evidence="1">Uncharacterized protein</fullName>
    </submittedName>
</protein>
<proteinExistence type="predicted"/>
<comment type="caution">
    <text evidence="1">The sequence shown here is derived from an EMBL/GenBank/DDBJ whole genome shotgun (WGS) entry which is preliminary data.</text>
</comment>
<dbReference type="Proteomes" id="UP000266673">
    <property type="component" value="Unassembled WGS sequence"/>
</dbReference>
<sequence length="124" mass="14792">MKQTKLFSKTFKNYGNFGKKKNAPVKKAKAKKKACFEKIGFNRFFKRQEECRNMSHNNLDTWIKGQLASFAYSDNSTTQNRIKYQYRYDNQNIVYLSTYLILITISSCRLDRNKAHIKNNEWLK</sequence>
<organism evidence="1 2">
    <name type="scientific">Gigaspora rosea</name>
    <dbReference type="NCBI Taxonomy" id="44941"/>
    <lineage>
        <taxon>Eukaryota</taxon>
        <taxon>Fungi</taxon>
        <taxon>Fungi incertae sedis</taxon>
        <taxon>Mucoromycota</taxon>
        <taxon>Glomeromycotina</taxon>
        <taxon>Glomeromycetes</taxon>
        <taxon>Diversisporales</taxon>
        <taxon>Gigasporaceae</taxon>
        <taxon>Gigaspora</taxon>
    </lineage>
</organism>